<dbReference type="PROSITE" id="PS51560">
    <property type="entry name" value="SAM_MT_NNT1"/>
    <property type="match status" value="1"/>
</dbReference>
<accession>A0AAD5UVS9</accession>
<proteinExistence type="inferred from homology"/>
<evidence type="ECO:0000313" key="8">
    <source>
        <dbReference type="Proteomes" id="UP001212997"/>
    </source>
</evidence>
<dbReference type="GO" id="GO:0005737">
    <property type="term" value="C:cytoplasm"/>
    <property type="evidence" value="ECO:0007669"/>
    <property type="project" value="UniProtKB-SubCell"/>
</dbReference>
<comment type="subcellular location">
    <subcellularLocation>
        <location evidence="5">Cytoplasm</location>
    </subcellularLocation>
</comment>
<dbReference type="EC" id="2.1.1.-" evidence="5"/>
<dbReference type="SUPFAM" id="SSF53335">
    <property type="entry name" value="S-adenosyl-L-methionine-dependent methyltransferases"/>
    <property type="match status" value="1"/>
</dbReference>
<dbReference type="AlphaFoldDB" id="A0AAD5UVS9"/>
<feature type="binding site" evidence="5">
    <location>
        <position position="113"/>
    </location>
    <ligand>
        <name>S-adenosyl-L-methionine</name>
        <dbReference type="ChEBI" id="CHEBI:59789"/>
    </ligand>
</feature>
<keyword evidence="2 5" id="KW-0489">Methyltransferase</keyword>
<evidence type="ECO:0000256" key="1">
    <source>
        <dbReference type="ARBA" id="ARBA00022490"/>
    </source>
</evidence>
<comment type="caution">
    <text evidence="7">The sequence shown here is derived from an EMBL/GenBank/DDBJ whole genome shotgun (WGS) entry which is preliminary data.</text>
</comment>
<dbReference type="PANTHER" id="PTHR14614">
    <property type="entry name" value="HEPATOCELLULAR CARCINOMA-ASSOCIATED ANTIGEN"/>
    <property type="match status" value="1"/>
</dbReference>
<gene>
    <name evidence="5" type="primary">EFM7</name>
    <name evidence="7" type="ORF">NLI96_g9346</name>
</gene>
<comment type="function">
    <text evidence="5">S-adenosyl-L-methionine-dependent protein methyltransferase that trimethylates the N-terminal glycine 'Gly-2' of elongation factor 1-alpha, before also catalyzing the mono- and dimethylation of 'Lys-3'.</text>
</comment>
<dbReference type="HAMAP" id="MF_03223">
    <property type="entry name" value="Methyltr_EFM7"/>
    <property type="match status" value="1"/>
</dbReference>
<evidence type="ECO:0000256" key="4">
    <source>
        <dbReference type="ARBA" id="ARBA00022691"/>
    </source>
</evidence>
<evidence type="ECO:0000256" key="5">
    <source>
        <dbReference type="HAMAP-Rule" id="MF_03223"/>
    </source>
</evidence>
<dbReference type="GO" id="GO:0032259">
    <property type="term" value="P:methylation"/>
    <property type="evidence" value="ECO:0007669"/>
    <property type="project" value="UniProtKB-KW"/>
</dbReference>
<dbReference type="Gene3D" id="3.40.50.150">
    <property type="entry name" value="Vaccinia Virus protein VP39"/>
    <property type="match status" value="1"/>
</dbReference>
<keyword evidence="8" id="KW-1185">Reference proteome</keyword>
<feature type="binding site" evidence="5">
    <location>
        <position position="146"/>
    </location>
    <ligand>
        <name>S-adenosyl-L-methionine</name>
        <dbReference type="ChEBI" id="CHEBI:59789"/>
    </ligand>
</feature>
<dbReference type="Proteomes" id="UP001212997">
    <property type="component" value="Unassembled WGS sequence"/>
</dbReference>
<sequence length="269" mass="30088">MSDSEDEGVLSLGDVFTEPPRPASPEPTYATYHRDTSRIGLSETNWKAIDIQLVGSHPLWAHHLWNASRSIATYLDEHPELYKGRSVLELGAGGGLPGIVAGKNGASSVVLTDYPDEPLLENLRCNVSKNFAPDLAKSVFIQGYIWGHPVKDLLSMSRRDSASGFDVLILSDLIFNHSQHDSLLKTCDEALAREDTEDKSRPVPCVLVFYTHHRPHLAHRDMEFFEKAKARGWTCEEVVTEKFPPMFPEDPGEEEIRATVHGQKLIRAF</sequence>
<protein>
    <recommendedName>
        <fullName evidence="5">Protein N-terminal and lysine N-methyltransferase EFM7</fullName>
        <ecNumber evidence="5">2.1.1.-</ecNumber>
    </recommendedName>
    <alternativeName>
        <fullName evidence="5">Elongation factor methyltransferase 7</fullName>
    </alternativeName>
</protein>
<dbReference type="InterPro" id="IPR019410">
    <property type="entry name" value="Methyltransf_16"/>
</dbReference>
<dbReference type="Pfam" id="PF10294">
    <property type="entry name" value="Methyltransf_16"/>
    <property type="match status" value="1"/>
</dbReference>
<keyword evidence="3 5" id="KW-0808">Transferase</keyword>
<feature type="region of interest" description="Disordered" evidence="6">
    <location>
        <begin position="1"/>
        <end position="29"/>
    </location>
</feature>
<feature type="binding site" evidence="5">
    <location>
        <position position="171"/>
    </location>
    <ligand>
        <name>S-adenosyl-L-methionine</name>
        <dbReference type="ChEBI" id="CHEBI:59789"/>
    </ligand>
</feature>
<dbReference type="EMBL" id="JANAWD010000467">
    <property type="protein sequence ID" value="KAJ3479032.1"/>
    <property type="molecule type" value="Genomic_DNA"/>
</dbReference>
<dbReference type="PANTHER" id="PTHR14614:SF10">
    <property type="entry name" value="PROTEIN N-TERMINAL AND LYSINE N-METHYLTRANSFERASE EFM7"/>
    <property type="match status" value="1"/>
</dbReference>
<evidence type="ECO:0000256" key="3">
    <source>
        <dbReference type="ARBA" id="ARBA00022679"/>
    </source>
</evidence>
<name>A0AAD5UVS9_9APHY</name>
<keyword evidence="4 5" id="KW-0949">S-adenosyl-L-methionine</keyword>
<dbReference type="GO" id="GO:0016279">
    <property type="term" value="F:protein-lysine N-methyltransferase activity"/>
    <property type="evidence" value="ECO:0007669"/>
    <property type="project" value="UniProtKB-UniRule"/>
</dbReference>
<evidence type="ECO:0000256" key="6">
    <source>
        <dbReference type="SAM" id="MobiDB-lite"/>
    </source>
</evidence>
<comment type="similarity">
    <text evidence="5">Belongs to the class I-like SAM-binding methyltransferase superfamily. EFM7 family.</text>
</comment>
<dbReference type="InterPro" id="IPR025784">
    <property type="entry name" value="EFM7"/>
</dbReference>
<reference evidence="7" key="1">
    <citation type="submission" date="2022-07" db="EMBL/GenBank/DDBJ databases">
        <title>Genome Sequence of Physisporinus lineatus.</title>
        <authorList>
            <person name="Buettner E."/>
        </authorList>
    </citation>
    <scope>NUCLEOTIDE SEQUENCE</scope>
    <source>
        <strain evidence="7">VT162</strain>
    </source>
</reference>
<dbReference type="InterPro" id="IPR029063">
    <property type="entry name" value="SAM-dependent_MTases_sf"/>
</dbReference>
<keyword evidence="1 5" id="KW-0963">Cytoplasm</keyword>
<feature type="binding site" evidence="5">
    <location>
        <position position="65"/>
    </location>
    <ligand>
        <name>S-adenosyl-L-methionine</name>
        <dbReference type="ChEBI" id="CHEBI:59789"/>
    </ligand>
</feature>
<evidence type="ECO:0000313" key="7">
    <source>
        <dbReference type="EMBL" id="KAJ3479032.1"/>
    </source>
</evidence>
<feature type="binding site" evidence="5">
    <location>
        <begin position="91"/>
        <end position="93"/>
    </location>
    <ligand>
        <name>S-adenosyl-L-methionine</name>
        <dbReference type="ChEBI" id="CHEBI:59789"/>
    </ligand>
</feature>
<evidence type="ECO:0000256" key="2">
    <source>
        <dbReference type="ARBA" id="ARBA00022603"/>
    </source>
</evidence>
<organism evidence="7 8">
    <name type="scientific">Meripilus lineatus</name>
    <dbReference type="NCBI Taxonomy" id="2056292"/>
    <lineage>
        <taxon>Eukaryota</taxon>
        <taxon>Fungi</taxon>
        <taxon>Dikarya</taxon>
        <taxon>Basidiomycota</taxon>
        <taxon>Agaricomycotina</taxon>
        <taxon>Agaricomycetes</taxon>
        <taxon>Polyporales</taxon>
        <taxon>Meripilaceae</taxon>
        <taxon>Meripilus</taxon>
    </lineage>
</organism>
<dbReference type="GO" id="GO:0071885">
    <property type="term" value="F:N-terminal protein N-methyltransferase activity"/>
    <property type="evidence" value="ECO:0007669"/>
    <property type="project" value="UniProtKB-UniRule"/>
</dbReference>